<feature type="transmembrane region" description="Helical" evidence="7">
    <location>
        <begin position="447"/>
        <end position="467"/>
    </location>
</feature>
<keyword evidence="5" id="KW-0175">Coiled coil</keyword>
<dbReference type="SUPFAM" id="SSF52540">
    <property type="entry name" value="P-loop containing nucleoside triphosphate hydrolases"/>
    <property type="match status" value="1"/>
</dbReference>
<feature type="transmembrane region" description="Helical" evidence="7">
    <location>
        <begin position="420"/>
        <end position="441"/>
    </location>
</feature>
<accession>A0A518KE69</accession>
<keyword evidence="2 7" id="KW-0812">Transmembrane</keyword>
<comment type="subcellular location">
    <subcellularLocation>
        <location evidence="1">Membrane</location>
        <topology evidence="1">Multi-pass membrane protein</topology>
    </subcellularLocation>
</comment>
<name>A0A518KE69_9BACT</name>
<feature type="transmembrane region" description="Helical" evidence="7">
    <location>
        <begin position="47"/>
        <end position="68"/>
    </location>
</feature>
<sequence>MFPKKPSQGILILVALAAAGYLLVTVPPQLAEGYEAAGGWASWAGKLYVLVVAVGVALLVGLAAWGAWRLWGNTAWNRRVTERRAKNPSQLTKHDLSAELGDNLKQSRDYAWGLDSKSALRSEVERAITELEAKREARKLEIVAFGTISSGKSSLLNALCGREAFASNVVGGTTTAEQSVPWPDSDRVTLVDTPGLAEVRGEGRAAIAAEAAKDADLVLFVVDGPIKAYEHDLLERLAVMEKRLVVCLNKEDWYDARQREDLIRQLQEQTSGLAKAADVVAVRSRETTRPVVRVGADGVETQGEAVVPPDISPLADRLMAIVDREGGDLLLANLLMQSRGLVDEAKERVLATLDAEADRVIDRYMWAAGGAAAANPVPLLDLAIGSGILVKMSLDLAGVYKQRVDAETVVEMLAQLGKNLVAMLGASAAAPALGSAIGSLLKTVPGIGWIAGGLLQGVVQALVARWIGRVFKRYYRAEMQPPPGGLAELAREEWKHVTSADELRKLVTRGREKIGDPVAGSKNEPQRNQGTK</sequence>
<dbReference type="GO" id="GO:0030488">
    <property type="term" value="P:tRNA methylation"/>
    <property type="evidence" value="ECO:0007669"/>
    <property type="project" value="TreeGrafter"/>
</dbReference>
<keyword evidence="4 7" id="KW-0472">Membrane</keyword>
<evidence type="ECO:0000313" key="10">
    <source>
        <dbReference type="Proteomes" id="UP000316426"/>
    </source>
</evidence>
<feature type="region of interest" description="Disordered" evidence="6">
    <location>
        <begin position="509"/>
        <end position="532"/>
    </location>
</feature>
<evidence type="ECO:0000256" key="5">
    <source>
        <dbReference type="SAM" id="Coils"/>
    </source>
</evidence>
<evidence type="ECO:0000259" key="8">
    <source>
        <dbReference type="Pfam" id="PF01926"/>
    </source>
</evidence>
<dbReference type="GO" id="GO:0002098">
    <property type="term" value="P:tRNA wobble uridine modification"/>
    <property type="evidence" value="ECO:0007669"/>
    <property type="project" value="TreeGrafter"/>
</dbReference>
<evidence type="ECO:0000256" key="6">
    <source>
        <dbReference type="SAM" id="MobiDB-lite"/>
    </source>
</evidence>
<dbReference type="PANTHER" id="PTHR42714">
    <property type="entry name" value="TRNA MODIFICATION GTPASE GTPBP3"/>
    <property type="match status" value="1"/>
</dbReference>
<feature type="coiled-coil region" evidence="5">
    <location>
        <begin position="114"/>
        <end position="141"/>
    </location>
</feature>
<dbReference type="GO" id="GO:0005737">
    <property type="term" value="C:cytoplasm"/>
    <property type="evidence" value="ECO:0007669"/>
    <property type="project" value="TreeGrafter"/>
</dbReference>
<feature type="domain" description="G" evidence="8">
    <location>
        <begin position="142"/>
        <end position="250"/>
    </location>
</feature>
<keyword evidence="3 7" id="KW-1133">Transmembrane helix</keyword>
<protein>
    <submittedName>
        <fullName evidence="9">GTPase Era</fullName>
    </submittedName>
</protein>
<evidence type="ECO:0000256" key="7">
    <source>
        <dbReference type="SAM" id="Phobius"/>
    </source>
</evidence>
<dbReference type="Pfam" id="PF01926">
    <property type="entry name" value="MMR_HSR1"/>
    <property type="match status" value="1"/>
</dbReference>
<evidence type="ECO:0000256" key="2">
    <source>
        <dbReference type="ARBA" id="ARBA00022692"/>
    </source>
</evidence>
<dbReference type="AlphaFoldDB" id="A0A518KE69"/>
<evidence type="ECO:0000256" key="1">
    <source>
        <dbReference type="ARBA" id="ARBA00004141"/>
    </source>
</evidence>
<dbReference type="Proteomes" id="UP000316426">
    <property type="component" value="Chromosome"/>
</dbReference>
<keyword evidence="10" id="KW-1185">Reference proteome</keyword>
<dbReference type="EMBL" id="CP036349">
    <property type="protein sequence ID" value="QDV76092.1"/>
    <property type="molecule type" value="Genomic_DNA"/>
</dbReference>
<proteinExistence type="predicted"/>
<dbReference type="KEGG" id="bmei:Spa11_43170"/>
<evidence type="ECO:0000313" key="9">
    <source>
        <dbReference type="EMBL" id="QDV76092.1"/>
    </source>
</evidence>
<dbReference type="InterPro" id="IPR027417">
    <property type="entry name" value="P-loop_NTPase"/>
</dbReference>
<dbReference type="InterPro" id="IPR021147">
    <property type="entry name" value="DUF697"/>
</dbReference>
<dbReference type="GO" id="GO:0016020">
    <property type="term" value="C:membrane"/>
    <property type="evidence" value="ECO:0007669"/>
    <property type="project" value="UniProtKB-SubCell"/>
</dbReference>
<organism evidence="9 10">
    <name type="scientific">Botrimarina mediterranea</name>
    <dbReference type="NCBI Taxonomy" id="2528022"/>
    <lineage>
        <taxon>Bacteria</taxon>
        <taxon>Pseudomonadati</taxon>
        <taxon>Planctomycetota</taxon>
        <taxon>Planctomycetia</taxon>
        <taxon>Pirellulales</taxon>
        <taxon>Lacipirellulaceae</taxon>
        <taxon>Botrimarina</taxon>
    </lineage>
</organism>
<dbReference type="Pfam" id="PF05128">
    <property type="entry name" value="DUF697"/>
    <property type="match status" value="1"/>
</dbReference>
<dbReference type="InterPro" id="IPR006073">
    <property type="entry name" value="GTP-bd"/>
</dbReference>
<evidence type="ECO:0000256" key="4">
    <source>
        <dbReference type="ARBA" id="ARBA00023136"/>
    </source>
</evidence>
<dbReference type="Gene3D" id="3.40.50.300">
    <property type="entry name" value="P-loop containing nucleotide triphosphate hydrolases"/>
    <property type="match status" value="1"/>
</dbReference>
<dbReference type="RefSeq" id="WP_145116501.1">
    <property type="nucleotide sequence ID" value="NZ_CP036349.1"/>
</dbReference>
<evidence type="ECO:0000256" key="3">
    <source>
        <dbReference type="ARBA" id="ARBA00022989"/>
    </source>
</evidence>
<dbReference type="GO" id="GO:0005525">
    <property type="term" value="F:GTP binding"/>
    <property type="evidence" value="ECO:0007669"/>
    <property type="project" value="InterPro"/>
</dbReference>
<gene>
    <name evidence="9" type="ORF">Spa11_43170</name>
</gene>
<reference evidence="9 10" key="1">
    <citation type="submission" date="2019-02" db="EMBL/GenBank/DDBJ databases">
        <title>Deep-cultivation of Planctomycetes and their phenomic and genomic characterization uncovers novel biology.</title>
        <authorList>
            <person name="Wiegand S."/>
            <person name="Jogler M."/>
            <person name="Boedeker C."/>
            <person name="Pinto D."/>
            <person name="Vollmers J."/>
            <person name="Rivas-Marin E."/>
            <person name="Kohn T."/>
            <person name="Peeters S.H."/>
            <person name="Heuer A."/>
            <person name="Rast P."/>
            <person name="Oberbeckmann S."/>
            <person name="Bunk B."/>
            <person name="Jeske O."/>
            <person name="Meyerdierks A."/>
            <person name="Storesund J.E."/>
            <person name="Kallscheuer N."/>
            <person name="Luecker S."/>
            <person name="Lage O.M."/>
            <person name="Pohl T."/>
            <person name="Merkel B.J."/>
            <person name="Hornburger P."/>
            <person name="Mueller R.-W."/>
            <person name="Bruemmer F."/>
            <person name="Labrenz M."/>
            <person name="Spormann A.M."/>
            <person name="Op den Camp H."/>
            <person name="Overmann J."/>
            <person name="Amann R."/>
            <person name="Jetten M.S.M."/>
            <person name="Mascher T."/>
            <person name="Medema M.H."/>
            <person name="Devos D.P."/>
            <person name="Kaster A.-K."/>
            <person name="Ovreas L."/>
            <person name="Rohde M."/>
            <person name="Galperin M.Y."/>
            <person name="Jogler C."/>
        </authorList>
    </citation>
    <scope>NUCLEOTIDE SEQUENCE [LARGE SCALE GENOMIC DNA]</scope>
    <source>
        <strain evidence="9 10">Spa11</strain>
    </source>
</reference>
<dbReference type="PANTHER" id="PTHR42714:SF6">
    <property type="entry name" value="TRANSLATION INITIATION FACTOR IF-2"/>
    <property type="match status" value="1"/>
</dbReference>